<dbReference type="InterPro" id="IPR026705">
    <property type="entry name" value="Hid-1/Ecm30"/>
</dbReference>
<dbReference type="Proteomes" id="UP000515125">
    <property type="component" value="Unplaced"/>
</dbReference>
<protein>
    <submittedName>
        <fullName evidence="4">Uncharacterized protein LOC34620297</fullName>
    </submittedName>
</protein>
<dbReference type="OrthoDB" id="348080at2759"/>
<dbReference type="AlphaFoldDB" id="A0A6P6S2F9"/>
<feature type="region of interest" description="Disordered" evidence="1">
    <location>
        <begin position="133"/>
        <end position="195"/>
    </location>
</feature>
<evidence type="ECO:0000256" key="2">
    <source>
        <dbReference type="SAM" id="SignalP"/>
    </source>
</evidence>
<dbReference type="GO" id="GO:0000138">
    <property type="term" value="C:Golgi trans cisterna"/>
    <property type="evidence" value="ECO:0007669"/>
    <property type="project" value="TreeGrafter"/>
</dbReference>
<dbReference type="PANTHER" id="PTHR21575:SF12">
    <property type="entry name" value="PROTEIN HID1"/>
    <property type="match status" value="1"/>
</dbReference>
<reference evidence="4" key="1">
    <citation type="submission" date="2025-08" db="UniProtKB">
        <authorList>
            <consortium name="RefSeq"/>
        </authorList>
    </citation>
    <scope>IDENTIFICATION</scope>
</reference>
<evidence type="ECO:0000313" key="4">
    <source>
        <dbReference type="RefSeq" id="XP_026193470.1"/>
    </source>
</evidence>
<keyword evidence="2" id="KW-0732">Signal</keyword>
<organism evidence="3 4">
    <name type="scientific">Cyclospora cayetanensis</name>
    <dbReference type="NCBI Taxonomy" id="88456"/>
    <lineage>
        <taxon>Eukaryota</taxon>
        <taxon>Sar</taxon>
        <taxon>Alveolata</taxon>
        <taxon>Apicomplexa</taxon>
        <taxon>Conoidasida</taxon>
        <taxon>Coccidia</taxon>
        <taxon>Eucoccidiorida</taxon>
        <taxon>Eimeriorina</taxon>
        <taxon>Eimeriidae</taxon>
        <taxon>Cyclospora</taxon>
    </lineage>
</organism>
<dbReference type="GeneID" id="34620297"/>
<dbReference type="GO" id="GO:0016020">
    <property type="term" value="C:membrane"/>
    <property type="evidence" value="ECO:0007669"/>
    <property type="project" value="TreeGrafter"/>
</dbReference>
<name>A0A6P6S2F9_9EIME</name>
<dbReference type="RefSeq" id="XP_026193470.1">
    <property type="nucleotide sequence ID" value="XM_026337685.1"/>
</dbReference>
<proteinExistence type="predicted"/>
<feature type="chain" id="PRO_5028401768" evidence="2">
    <location>
        <begin position="34"/>
        <end position="376"/>
    </location>
</feature>
<evidence type="ECO:0000313" key="3">
    <source>
        <dbReference type="Proteomes" id="UP000515125"/>
    </source>
</evidence>
<accession>A0A6P6S2F9</accession>
<feature type="signal peptide" evidence="2">
    <location>
        <begin position="1"/>
        <end position="33"/>
    </location>
</feature>
<dbReference type="Pfam" id="PF09742">
    <property type="entry name" value="Dymeclin"/>
    <property type="match status" value="1"/>
</dbReference>
<keyword evidence="3" id="KW-1185">Reference proteome</keyword>
<dbReference type="GO" id="GO:0005797">
    <property type="term" value="C:Golgi medial cisterna"/>
    <property type="evidence" value="ECO:0007669"/>
    <property type="project" value="TreeGrafter"/>
</dbReference>
<sequence>MRGTGGGGSTTPSAGGSKSFWISLFLGLATVPAHDLLQPSRVESLLHARPQNLELLVRKLIQYLQMLCRIGSRTHLTHPEEDSLLSCISLFSRILSICIVEPSVEAALFWRPIPQTAFAEELQRLQIQRQPYELQDAQQQDKQQQDAEEPQEHLQEQPQEQDSEQQGEEQHRQQQQQDSPKADKESQSPTPFEGATRCTTLANELMNTLARLLFLNGFSVNAPRAFLAEGEEPTTHIVDSRFLWCGGIGSEPASPCPTLSCMFTNRTQILRCAACVQTIDDYLRQEPSWLAVFTAGHAPYTANLFCSLLSSVVTYDPVGYVRFGRYLSPYLHMHAAVVIGAPLVALAAAATSLDGFSLDCETNPNSRLLLRACCAS</sequence>
<evidence type="ECO:0000256" key="1">
    <source>
        <dbReference type="SAM" id="MobiDB-lite"/>
    </source>
</evidence>
<gene>
    <name evidence="4" type="primary">LOC34620297</name>
</gene>
<dbReference type="PANTHER" id="PTHR21575">
    <property type="entry name" value="PROTEIN HID1"/>
    <property type="match status" value="1"/>
</dbReference>